<dbReference type="Pfam" id="PF13488">
    <property type="entry name" value="Gly-zipper_Omp"/>
    <property type="match status" value="1"/>
</dbReference>
<dbReference type="SUPFAM" id="SSF48452">
    <property type="entry name" value="TPR-like"/>
    <property type="match status" value="1"/>
</dbReference>
<dbReference type="OrthoDB" id="5297519at2"/>
<evidence type="ECO:0000256" key="3">
    <source>
        <dbReference type="SAM" id="SignalP"/>
    </source>
</evidence>
<dbReference type="SMART" id="SM00028">
    <property type="entry name" value="TPR"/>
    <property type="match status" value="1"/>
</dbReference>
<proteinExistence type="predicted"/>
<organism evidence="5 6">
    <name type="scientific">Mariprofundus micogutta</name>
    <dbReference type="NCBI Taxonomy" id="1921010"/>
    <lineage>
        <taxon>Bacteria</taxon>
        <taxon>Pseudomonadati</taxon>
        <taxon>Pseudomonadota</taxon>
        <taxon>Candidatius Mariprofundia</taxon>
        <taxon>Mariprofundales</taxon>
        <taxon>Mariprofundaceae</taxon>
        <taxon>Mariprofundus</taxon>
    </lineage>
</organism>
<feature type="domain" description="Glycine zipper" evidence="4">
    <location>
        <begin position="28"/>
        <end position="65"/>
    </location>
</feature>
<sequence length="247" mass="28771">MKRYVFIAVTLVLTGCATAHQERTATQGAVVGATAGAVIGAQSDQIVEGAIIGGVLGGLAGAILADDRDDRIHASEVRYHRRSCRRGDVYFGKARHARNLGMRVSLMRQGIAYCPDNPAAHNDLGMALMLWGDSAGARAHFNHALRLDPHYYPSRHNLSRMSRYHAPRHRVHQRRDMRDEDDRYSHEYDQYRNNSNDDRKRRDIRREQRQQELNEHRKNRRERLLQHEERRQNYIESREKWEEEHDD</sequence>
<evidence type="ECO:0000313" key="6">
    <source>
        <dbReference type="Proteomes" id="UP000231632"/>
    </source>
</evidence>
<feature type="region of interest" description="Disordered" evidence="2">
    <location>
        <begin position="162"/>
        <end position="247"/>
    </location>
</feature>
<dbReference type="RefSeq" id="WP_072660527.1">
    <property type="nucleotide sequence ID" value="NZ_BDFD01000023.1"/>
</dbReference>
<feature type="repeat" description="TPR" evidence="1">
    <location>
        <begin position="118"/>
        <end position="151"/>
    </location>
</feature>
<dbReference type="EMBL" id="BDFD01000023">
    <property type="protein sequence ID" value="GAV21227.1"/>
    <property type="molecule type" value="Genomic_DNA"/>
</dbReference>
<keyword evidence="1" id="KW-0802">TPR repeat</keyword>
<feature type="signal peptide" evidence="3">
    <location>
        <begin position="1"/>
        <end position="19"/>
    </location>
</feature>
<evidence type="ECO:0000256" key="1">
    <source>
        <dbReference type="PROSITE-ProRule" id="PRU00339"/>
    </source>
</evidence>
<evidence type="ECO:0000313" key="5">
    <source>
        <dbReference type="EMBL" id="GAV21227.1"/>
    </source>
</evidence>
<dbReference type="InterPro" id="IPR039567">
    <property type="entry name" value="Gly-zipper"/>
</dbReference>
<keyword evidence="6" id="KW-1185">Reference proteome</keyword>
<evidence type="ECO:0000256" key="2">
    <source>
        <dbReference type="SAM" id="MobiDB-lite"/>
    </source>
</evidence>
<gene>
    <name evidence="5" type="ORF">MMIC_P2209</name>
</gene>
<dbReference type="PROSITE" id="PS50005">
    <property type="entry name" value="TPR"/>
    <property type="match status" value="1"/>
</dbReference>
<protein>
    <recommendedName>
        <fullName evidence="4">Glycine zipper domain-containing protein</fullName>
    </recommendedName>
</protein>
<dbReference type="InterPro" id="IPR019734">
    <property type="entry name" value="TPR_rpt"/>
</dbReference>
<reference evidence="5 6" key="1">
    <citation type="journal article" date="2017" name="Arch. Microbiol.">
        <title>Mariprofundus micogutta sp. nov., a novel iron-oxidizing zetaproteobacterium isolated from a deep-sea hydrothermal field at the Bayonnaise knoll of the Izu-Ogasawara arc, and a description of Mariprofundales ord. nov. and Zetaproteobacteria classis nov.</title>
        <authorList>
            <person name="Makita H."/>
            <person name="Tanaka E."/>
            <person name="Mitsunobu S."/>
            <person name="Miyazaki M."/>
            <person name="Nunoura T."/>
            <person name="Uematsu K."/>
            <person name="Takaki Y."/>
            <person name="Nishi S."/>
            <person name="Shimamura S."/>
            <person name="Takai K."/>
        </authorList>
    </citation>
    <scope>NUCLEOTIDE SEQUENCE [LARGE SCALE GENOMIC DNA]</scope>
    <source>
        <strain evidence="5 6">ET2</strain>
    </source>
</reference>
<evidence type="ECO:0000259" key="4">
    <source>
        <dbReference type="Pfam" id="PF13488"/>
    </source>
</evidence>
<dbReference type="Gene3D" id="1.25.40.10">
    <property type="entry name" value="Tetratricopeptide repeat domain"/>
    <property type="match status" value="1"/>
</dbReference>
<feature type="chain" id="PRO_5012069448" description="Glycine zipper domain-containing protein" evidence="3">
    <location>
        <begin position="20"/>
        <end position="247"/>
    </location>
</feature>
<dbReference type="Proteomes" id="UP000231632">
    <property type="component" value="Unassembled WGS sequence"/>
</dbReference>
<name>A0A1L8CQQ8_9PROT</name>
<feature type="compositionally biased region" description="Basic residues" evidence="2">
    <location>
        <begin position="162"/>
        <end position="173"/>
    </location>
</feature>
<dbReference type="PROSITE" id="PS51257">
    <property type="entry name" value="PROKAR_LIPOPROTEIN"/>
    <property type="match status" value="1"/>
</dbReference>
<keyword evidence="3" id="KW-0732">Signal</keyword>
<dbReference type="STRING" id="1921010.MMIC_P2209"/>
<feature type="compositionally biased region" description="Basic and acidic residues" evidence="2">
    <location>
        <begin position="174"/>
        <end position="247"/>
    </location>
</feature>
<comment type="caution">
    <text evidence="5">The sequence shown here is derived from an EMBL/GenBank/DDBJ whole genome shotgun (WGS) entry which is preliminary data.</text>
</comment>
<dbReference type="InterPro" id="IPR011990">
    <property type="entry name" value="TPR-like_helical_dom_sf"/>
</dbReference>
<accession>A0A1L8CQQ8</accession>
<dbReference type="AlphaFoldDB" id="A0A1L8CQQ8"/>